<dbReference type="EMBL" id="FQUI01000003">
    <property type="protein sequence ID" value="SHE38133.1"/>
    <property type="molecule type" value="Genomic_DNA"/>
</dbReference>
<proteinExistence type="predicted"/>
<evidence type="ECO:0000313" key="3">
    <source>
        <dbReference type="Proteomes" id="UP000184334"/>
    </source>
</evidence>
<protein>
    <submittedName>
        <fullName evidence="2">Predicted phosphoesterase, NUDIX family</fullName>
    </submittedName>
</protein>
<dbReference type="Proteomes" id="UP000184334">
    <property type="component" value="Unassembled WGS sequence"/>
</dbReference>
<dbReference type="RefSeq" id="WP_072862765.1">
    <property type="nucleotide sequence ID" value="NZ_FQUI01000003.1"/>
</dbReference>
<reference evidence="2" key="1">
    <citation type="submission" date="2016-11" db="EMBL/GenBank/DDBJ databases">
        <authorList>
            <person name="Varghese N."/>
            <person name="Submissions S."/>
        </authorList>
    </citation>
    <scope>NUCLEOTIDE SEQUENCE [LARGE SCALE GENOMIC DNA]</scope>
    <source>
        <strain evidence="2">DSM 16785</strain>
    </source>
</reference>
<gene>
    <name evidence="2" type="ORF">SAMN02745164_00330</name>
</gene>
<evidence type="ECO:0000259" key="1">
    <source>
        <dbReference type="PROSITE" id="PS51462"/>
    </source>
</evidence>
<dbReference type="Pfam" id="PF00293">
    <property type="entry name" value="NUDIX"/>
    <property type="match status" value="1"/>
</dbReference>
<dbReference type="AlphaFoldDB" id="A0A1M4T0Y8"/>
<dbReference type="SUPFAM" id="SSF55811">
    <property type="entry name" value="Nudix"/>
    <property type="match status" value="1"/>
</dbReference>
<comment type="caution">
    <text evidence="2">The sequence shown here is derived from an EMBL/GenBank/DDBJ whole genome shotgun (WGS) entry which is preliminary data.</text>
</comment>
<dbReference type="InterPro" id="IPR000086">
    <property type="entry name" value="NUDIX_hydrolase_dom"/>
</dbReference>
<dbReference type="STRING" id="1122195.SAMN02745164_00330"/>
<dbReference type="Gene3D" id="3.90.79.10">
    <property type="entry name" value="Nucleoside Triphosphate Pyrophosphohydrolase"/>
    <property type="match status" value="1"/>
</dbReference>
<sequence>MKEKVWVIDNEILNGINFYNGFTIVEQNILEKIFKNGYFIDRVLAENDESKKQIIPYVVIKNEKNEILVVQRTQKQTEKRLHNLYSVGIGGHINPIDKNENPELTFYNGLNRELNEELDIENLNSLEYVGLILDNSTEVSRVHLGVLFIAYVTNADIKEKENFKELWLKETEFKKFNGEFEGWSKIALRALEVI</sequence>
<feature type="domain" description="Nudix hydrolase" evidence="1">
    <location>
        <begin position="50"/>
        <end position="192"/>
    </location>
</feature>
<dbReference type="OrthoDB" id="6398375at2"/>
<name>A0A1M4T0Y8_MARH1</name>
<keyword evidence="3" id="KW-1185">Reference proteome</keyword>
<organism evidence="2 3">
    <name type="scientific">Marinitoga hydrogenitolerans (strain DSM 16785 / JCM 12826 / AT1271)</name>
    <dbReference type="NCBI Taxonomy" id="1122195"/>
    <lineage>
        <taxon>Bacteria</taxon>
        <taxon>Thermotogati</taxon>
        <taxon>Thermotogota</taxon>
        <taxon>Thermotogae</taxon>
        <taxon>Petrotogales</taxon>
        <taxon>Petrotogaceae</taxon>
        <taxon>Marinitoga</taxon>
    </lineage>
</organism>
<dbReference type="PROSITE" id="PS51462">
    <property type="entry name" value="NUDIX"/>
    <property type="match status" value="1"/>
</dbReference>
<evidence type="ECO:0000313" key="2">
    <source>
        <dbReference type="EMBL" id="SHE38133.1"/>
    </source>
</evidence>
<accession>A0A1M4T0Y8</accession>
<dbReference type="InterPro" id="IPR015797">
    <property type="entry name" value="NUDIX_hydrolase-like_dom_sf"/>
</dbReference>